<dbReference type="WBParaSite" id="PSAMB.scaffold21126size654.g38215.t1">
    <property type="protein sequence ID" value="PSAMB.scaffold21126size654.g38215.t1"/>
    <property type="gene ID" value="PSAMB.scaffold21126size654.g38215"/>
</dbReference>
<dbReference type="PANTHER" id="PTHR11607:SF71">
    <property type="entry name" value="ALPHA-MANNOSIDASE"/>
    <property type="match status" value="1"/>
</dbReference>
<keyword evidence="3" id="KW-1185">Reference proteome</keyword>
<dbReference type="GO" id="GO:0006013">
    <property type="term" value="P:mannose metabolic process"/>
    <property type="evidence" value="ECO:0007669"/>
    <property type="project" value="InterPro"/>
</dbReference>
<feature type="compositionally biased region" description="Basic and acidic residues" evidence="1">
    <location>
        <begin position="1"/>
        <end position="13"/>
    </location>
</feature>
<dbReference type="InterPro" id="IPR000602">
    <property type="entry name" value="Glyco_hydro_38_N"/>
</dbReference>
<protein>
    <submittedName>
        <fullName evidence="4">Glycoside hydrolase family 38 N-terminal domain-containing protein</fullName>
    </submittedName>
</protein>
<dbReference type="GO" id="GO:0006491">
    <property type="term" value="P:N-glycan processing"/>
    <property type="evidence" value="ECO:0007669"/>
    <property type="project" value="TreeGrafter"/>
</dbReference>
<dbReference type="GO" id="GO:0004559">
    <property type="term" value="F:alpha-mannosidase activity"/>
    <property type="evidence" value="ECO:0007669"/>
    <property type="project" value="InterPro"/>
</dbReference>
<proteinExistence type="predicted"/>
<feature type="domain" description="Glycoside hydrolase family 38 N-terminal" evidence="2">
    <location>
        <begin position="104"/>
        <end position="157"/>
    </location>
</feature>
<feature type="region of interest" description="Disordered" evidence="1">
    <location>
        <begin position="1"/>
        <end position="55"/>
    </location>
</feature>
<dbReference type="GO" id="GO:0000139">
    <property type="term" value="C:Golgi membrane"/>
    <property type="evidence" value="ECO:0007669"/>
    <property type="project" value="TreeGrafter"/>
</dbReference>
<evidence type="ECO:0000313" key="4">
    <source>
        <dbReference type="WBParaSite" id="PSAMB.scaffold21126size654.g38215.t1"/>
    </source>
</evidence>
<sequence>VREERILNAKQPHENIGAFDGKPHKPLDSAKRHDLPLASETDAKSKNAPLSSDDDVCAQTYQTEAKTDYQTCDMWKTLSLRGGFPGDYYSTLNPKKLPQDDKYKVFIMPMTHVDPGWLETFDEYSKDTNNILTYMLRFLKAHKDMRFTWCELVFFER</sequence>
<evidence type="ECO:0000256" key="1">
    <source>
        <dbReference type="SAM" id="MobiDB-lite"/>
    </source>
</evidence>
<name>A0A914VKN2_9BILA</name>
<dbReference type="PANTHER" id="PTHR11607">
    <property type="entry name" value="ALPHA-MANNOSIDASE"/>
    <property type="match status" value="1"/>
</dbReference>
<evidence type="ECO:0000259" key="2">
    <source>
        <dbReference type="Pfam" id="PF01074"/>
    </source>
</evidence>
<evidence type="ECO:0000313" key="3">
    <source>
        <dbReference type="Proteomes" id="UP000887566"/>
    </source>
</evidence>
<dbReference type="InterPro" id="IPR011330">
    <property type="entry name" value="Glyco_hydro/deAcase_b/a-brl"/>
</dbReference>
<dbReference type="AlphaFoldDB" id="A0A914VKN2"/>
<accession>A0A914VKN2</accession>
<dbReference type="Proteomes" id="UP000887566">
    <property type="component" value="Unplaced"/>
</dbReference>
<organism evidence="3 4">
    <name type="scientific">Plectus sambesii</name>
    <dbReference type="NCBI Taxonomy" id="2011161"/>
    <lineage>
        <taxon>Eukaryota</taxon>
        <taxon>Metazoa</taxon>
        <taxon>Ecdysozoa</taxon>
        <taxon>Nematoda</taxon>
        <taxon>Chromadorea</taxon>
        <taxon>Plectida</taxon>
        <taxon>Plectina</taxon>
        <taxon>Plectoidea</taxon>
        <taxon>Plectidae</taxon>
        <taxon>Plectus</taxon>
    </lineage>
</organism>
<dbReference type="InterPro" id="IPR050843">
    <property type="entry name" value="Glycosyl_Hydrlase_38"/>
</dbReference>
<dbReference type="InterPro" id="IPR027291">
    <property type="entry name" value="Glyco_hydro_38_N_sf"/>
</dbReference>
<dbReference type="SUPFAM" id="SSF88713">
    <property type="entry name" value="Glycoside hydrolase/deacetylase"/>
    <property type="match status" value="1"/>
</dbReference>
<dbReference type="Pfam" id="PF01074">
    <property type="entry name" value="Glyco_hydro_38N"/>
    <property type="match status" value="1"/>
</dbReference>
<feature type="compositionally biased region" description="Basic and acidic residues" evidence="1">
    <location>
        <begin position="21"/>
        <end position="45"/>
    </location>
</feature>
<dbReference type="Gene3D" id="3.20.110.10">
    <property type="entry name" value="Glycoside hydrolase 38, N terminal domain"/>
    <property type="match status" value="1"/>
</dbReference>
<reference evidence="4" key="1">
    <citation type="submission" date="2022-11" db="UniProtKB">
        <authorList>
            <consortium name="WormBaseParasite"/>
        </authorList>
    </citation>
    <scope>IDENTIFICATION</scope>
</reference>